<keyword evidence="8" id="KW-1185">Reference proteome</keyword>
<dbReference type="Pfam" id="PF11951">
    <property type="entry name" value="Fungal_trans_2"/>
    <property type="match status" value="1"/>
</dbReference>
<dbReference type="InterPro" id="IPR036864">
    <property type="entry name" value="Zn2-C6_fun-type_DNA-bd_sf"/>
</dbReference>
<dbReference type="InterPro" id="IPR001138">
    <property type="entry name" value="Zn2Cys6_DnaBD"/>
</dbReference>
<dbReference type="GO" id="GO:0045944">
    <property type="term" value="P:positive regulation of transcription by RNA polymerase II"/>
    <property type="evidence" value="ECO:0007669"/>
    <property type="project" value="TreeGrafter"/>
</dbReference>
<keyword evidence="2" id="KW-0805">Transcription regulation</keyword>
<dbReference type="GO" id="GO:0008270">
    <property type="term" value="F:zinc ion binding"/>
    <property type="evidence" value="ECO:0007669"/>
    <property type="project" value="InterPro"/>
</dbReference>
<dbReference type="PROSITE" id="PS50048">
    <property type="entry name" value="ZN2_CY6_FUNGAL_2"/>
    <property type="match status" value="1"/>
</dbReference>
<evidence type="ECO:0000256" key="4">
    <source>
        <dbReference type="ARBA" id="ARBA00023163"/>
    </source>
</evidence>
<dbReference type="PANTHER" id="PTHR37534">
    <property type="entry name" value="TRANSCRIPTIONAL ACTIVATOR PROTEIN UGA3"/>
    <property type="match status" value="1"/>
</dbReference>
<dbReference type="CDD" id="cd00067">
    <property type="entry name" value="GAL4"/>
    <property type="match status" value="1"/>
</dbReference>
<evidence type="ECO:0000256" key="1">
    <source>
        <dbReference type="ARBA" id="ARBA00004123"/>
    </source>
</evidence>
<dbReference type="PANTHER" id="PTHR37534:SF39">
    <property type="entry name" value="TRANSCRIPTION FACTOR DOMAIN-CONTAINING PROTEIN"/>
    <property type="match status" value="1"/>
</dbReference>
<dbReference type="Gene3D" id="4.10.240.10">
    <property type="entry name" value="Zn(2)-C6 fungal-type DNA-binding domain"/>
    <property type="match status" value="1"/>
</dbReference>
<evidence type="ECO:0000259" key="6">
    <source>
        <dbReference type="PROSITE" id="PS50048"/>
    </source>
</evidence>
<keyword evidence="4" id="KW-0804">Transcription</keyword>
<dbReference type="GO" id="GO:0005634">
    <property type="term" value="C:nucleus"/>
    <property type="evidence" value="ECO:0007669"/>
    <property type="project" value="UniProtKB-SubCell"/>
</dbReference>
<dbReference type="RefSeq" id="XP_046071707.1">
    <property type="nucleotide sequence ID" value="XM_046216023.1"/>
</dbReference>
<sequence>MASKSCGTCRDRRILCDRALPTCSQCSRSNRPCKGYELRLSWPNANDKRRAVVRKSSLFKRTNTTRQFSETLLVNVSHWDIDMHHYLSGLDVDYRKLVIRRPPRSFNPVHLGIEEHYLFQYFQYIGSSSLTTFGNDPMDMGKLLIRMALANNTPSATAIRQSLLAFSSLHRNRLQSQAAEFKVSAIRALGDATKREIGTMEAFQHVAAGMLLCSFEIHQTSCTSNQWKPFLDGAQGIIQAFSLSAVDQDSELGILLDWVYYHDVLSTFSVLHWQPRPMGIKLFPADNLTMKMGQSTPSSFSAALKLFSDVCSAVASKPPETMSAQELSDYKKFLNVLGWRIRTLPTVIEDSHTHISTTTTMELFQLAMLVYLNRATKNLLETGDKTQERVERGLSILFKLGSCKPQFPLFILGCEAKTDLERCTVLELMAKTETMASSRSHFYIKRLIQAIWVQDDLANGGLDYMVKLSAIISSCTILPSFV</sequence>
<reference evidence="7" key="1">
    <citation type="submission" date="2021-12" db="EMBL/GenBank/DDBJ databases">
        <title>Convergent genome expansion in fungi linked to evolution of root-endophyte symbiosis.</title>
        <authorList>
            <consortium name="DOE Joint Genome Institute"/>
            <person name="Ke Y.-H."/>
            <person name="Bonito G."/>
            <person name="Liao H.-L."/>
            <person name="Looney B."/>
            <person name="Rojas-Flechas A."/>
            <person name="Nash J."/>
            <person name="Hameed K."/>
            <person name="Schadt C."/>
            <person name="Martin F."/>
            <person name="Crous P.W."/>
            <person name="Miettinen O."/>
            <person name="Magnuson J.K."/>
            <person name="Labbe J."/>
            <person name="Jacobson D."/>
            <person name="Doktycz M.J."/>
            <person name="Veneault-Fourrey C."/>
            <person name="Kuo A."/>
            <person name="Mondo S."/>
            <person name="Calhoun S."/>
            <person name="Riley R."/>
            <person name="Ohm R."/>
            <person name="LaButti K."/>
            <person name="Andreopoulos B."/>
            <person name="Pangilinan J."/>
            <person name="Nolan M."/>
            <person name="Tritt A."/>
            <person name="Clum A."/>
            <person name="Lipzen A."/>
            <person name="Daum C."/>
            <person name="Barry K."/>
            <person name="Grigoriev I.V."/>
            <person name="Vilgalys R."/>
        </authorList>
    </citation>
    <scope>NUCLEOTIDE SEQUENCE</scope>
    <source>
        <strain evidence="7">PMI_201</strain>
    </source>
</reference>
<dbReference type="AlphaFoldDB" id="A0AAD4Q084"/>
<dbReference type="Proteomes" id="UP001201262">
    <property type="component" value="Unassembled WGS sequence"/>
</dbReference>
<dbReference type="GeneID" id="70246310"/>
<name>A0AAD4Q084_9EURO</name>
<dbReference type="GO" id="GO:0000976">
    <property type="term" value="F:transcription cis-regulatory region binding"/>
    <property type="evidence" value="ECO:0007669"/>
    <property type="project" value="TreeGrafter"/>
</dbReference>
<gene>
    <name evidence="7" type="ORF">BGW36DRAFT_377752</name>
</gene>
<dbReference type="EMBL" id="JAJTJA010000006">
    <property type="protein sequence ID" value="KAH8697006.1"/>
    <property type="molecule type" value="Genomic_DNA"/>
</dbReference>
<evidence type="ECO:0000256" key="5">
    <source>
        <dbReference type="ARBA" id="ARBA00023242"/>
    </source>
</evidence>
<protein>
    <submittedName>
        <fullName evidence="7">Fungal-specific transcription factor domain-containing protein</fullName>
    </submittedName>
</protein>
<dbReference type="InterPro" id="IPR021858">
    <property type="entry name" value="Fun_TF"/>
</dbReference>
<organism evidence="7 8">
    <name type="scientific">Talaromyces proteolyticus</name>
    <dbReference type="NCBI Taxonomy" id="1131652"/>
    <lineage>
        <taxon>Eukaryota</taxon>
        <taxon>Fungi</taxon>
        <taxon>Dikarya</taxon>
        <taxon>Ascomycota</taxon>
        <taxon>Pezizomycotina</taxon>
        <taxon>Eurotiomycetes</taxon>
        <taxon>Eurotiomycetidae</taxon>
        <taxon>Eurotiales</taxon>
        <taxon>Trichocomaceae</taxon>
        <taxon>Talaromyces</taxon>
        <taxon>Talaromyces sect. Bacilispori</taxon>
    </lineage>
</organism>
<evidence type="ECO:0000313" key="7">
    <source>
        <dbReference type="EMBL" id="KAH8697006.1"/>
    </source>
</evidence>
<evidence type="ECO:0000256" key="2">
    <source>
        <dbReference type="ARBA" id="ARBA00023015"/>
    </source>
</evidence>
<dbReference type="SMART" id="SM00066">
    <property type="entry name" value="GAL4"/>
    <property type="match status" value="1"/>
</dbReference>
<dbReference type="SUPFAM" id="SSF57701">
    <property type="entry name" value="Zn2/Cys6 DNA-binding domain"/>
    <property type="match status" value="1"/>
</dbReference>
<dbReference type="Pfam" id="PF00172">
    <property type="entry name" value="Zn_clus"/>
    <property type="match status" value="1"/>
</dbReference>
<dbReference type="PROSITE" id="PS00463">
    <property type="entry name" value="ZN2_CY6_FUNGAL_1"/>
    <property type="match status" value="1"/>
</dbReference>
<keyword evidence="5" id="KW-0539">Nucleus</keyword>
<accession>A0AAD4Q084</accession>
<comment type="caution">
    <text evidence="7">The sequence shown here is derived from an EMBL/GenBank/DDBJ whole genome shotgun (WGS) entry which is preliminary data.</text>
</comment>
<evidence type="ECO:0000313" key="8">
    <source>
        <dbReference type="Proteomes" id="UP001201262"/>
    </source>
</evidence>
<dbReference type="GO" id="GO:0000981">
    <property type="term" value="F:DNA-binding transcription factor activity, RNA polymerase II-specific"/>
    <property type="evidence" value="ECO:0007669"/>
    <property type="project" value="InterPro"/>
</dbReference>
<keyword evidence="3" id="KW-0238">DNA-binding</keyword>
<feature type="domain" description="Zn(2)-C6 fungal-type" evidence="6">
    <location>
        <begin position="5"/>
        <end position="33"/>
    </location>
</feature>
<evidence type="ECO:0000256" key="3">
    <source>
        <dbReference type="ARBA" id="ARBA00023125"/>
    </source>
</evidence>
<proteinExistence type="predicted"/>
<comment type="subcellular location">
    <subcellularLocation>
        <location evidence="1">Nucleus</location>
    </subcellularLocation>
</comment>